<name>A0A9X0CHW5_9CNID</name>
<feature type="chain" id="PRO_5040952714" description="MANSC domain-containing protein" evidence="2">
    <location>
        <begin position="24"/>
        <end position="231"/>
    </location>
</feature>
<dbReference type="Proteomes" id="UP001163046">
    <property type="component" value="Unassembled WGS sequence"/>
</dbReference>
<feature type="compositionally biased region" description="Basic and acidic residues" evidence="1">
    <location>
        <begin position="150"/>
        <end position="159"/>
    </location>
</feature>
<protein>
    <recommendedName>
        <fullName evidence="5">MANSC domain-containing protein</fullName>
    </recommendedName>
</protein>
<evidence type="ECO:0000313" key="3">
    <source>
        <dbReference type="EMBL" id="KAJ7339488.1"/>
    </source>
</evidence>
<feature type="region of interest" description="Disordered" evidence="1">
    <location>
        <begin position="138"/>
        <end position="159"/>
    </location>
</feature>
<proteinExistence type="predicted"/>
<accession>A0A9X0CHW5</accession>
<dbReference type="AlphaFoldDB" id="A0A9X0CHW5"/>
<gene>
    <name evidence="3" type="ORF">OS493_005886</name>
</gene>
<comment type="caution">
    <text evidence="3">The sequence shown here is derived from an EMBL/GenBank/DDBJ whole genome shotgun (WGS) entry which is preliminary data.</text>
</comment>
<evidence type="ECO:0000256" key="1">
    <source>
        <dbReference type="SAM" id="MobiDB-lite"/>
    </source>
</evidence>
<evidence type="ECO:0000313" key="4">
    <source>
        <dbReference type="Proteomes" id="UP001163046"/>
    </source>
</evidence>
<dbReference type="EMBL" id="MU827779">
    <property type="protein sequence ID" value="KAJ7339488.1"/>
    <property type="molecule type" value="Genomic_DNA"/>
</dbReference>
<evidence type="ECO:0000256" key="2">
    <source>
        <dbReference type="SAM" id="SignalP"/>
    </source>
</evidence>
<evidence type="ECO:0008006" key="5">
    <source>
        <dbReference type="Google" id="ProtNLM"/>
    </source>
</evidence>
<keyword evidence="2" id="KW-0732">Signal</keyword>
<feature type="signal peptide" evidence="2">
    <location>
        <begin position="1"/>
        <end position="23"/>
    </location>
</feature>
<sequence length="231" mass="25704">MKYNKQVALWSFVFITLWTVLQTQTNSGSPRRCIAETAQYNVTFLKGISTGKFQHLGEVANMSECSKLACSLSEGDMAYLLEDRCFSVECYTTCDLIKLPHADAVNSAAARLRRSGKNPIPVTPDDSTTVSATMTTTTVQPEIDPTSEPPRVKPGEVGPDKKIAKSAEHRLLQDLIYSDSYNREVRPALVDKDVVKIAFSLKLVQIVDVVRLSLLRYFIIKKPIVGIITEF</sequence>
<reference evidence="3" key="1">
    <citation type="submission" date="2023-01" db="EMBL/GenBank/DDBJ databases">
        <title>Genome assembly of the deep-sea coral Lophelia pertusa.</title>
        <authorList>
            <person name="Herrera S."/>
            <person name="Cordes E."/>
        </authorList>
    </citation>
    <scope>NUCLEOTIDE SEQUENCE</scope>
    <source>
        <strain evidence="3">USNM1676648</strain>
        <tissue evidence="3">Polyp</tissue>
    </source>
</reference>
<keyword evidence="4" id="KW-1185">Reference proteome</keyword>
<organism evidence="3 4">
    <name type="scientific">Desmophyllum pertusum</name>
    <dbReference type="NCBI Taxonomy" id="174260"/>
    <lineage>
        <taxon>Eukaryota</taxon>
        <taxon>Metazoa</taxon>
        <taxon>Cnidaria</taxon>
        <taxon>Anthozoa</taxon>
        <taxon>Hexacorallia</taxon>
        <taxon>Scleractinia</taxon>
        <taxon>Caryophylliina</taxon>
        <taxon>Caryophylliidae</taxon>
        <taxon>Desmophyllum</taxon>
    </lineage>
</organism>